<dbReference type="GO" id="GO:0006574">
    <property type="term" value="P:L-valine catabolic process"/>
    <property type="evidence" value="ECO:0007669"/>
    <property type="project" value="TreeGrafter"/>
</dbReference>
<dbReference type="PROSITE" id="PS00070">
    <property type="entry name" value="ALDEHYDE_DEHYDR_CYS"/>
    <property type="match status" value="1"/>
</dbReference>
<dbReference type="EC" id="1.2.1.27" evidence="2"/>
<dbReference type="EMBL" id="MLKD01000003">
    <property type="protein sequence ID" value="OQE28790.1"/>
    <property type="molecule type" value="Genomic_DNA"/>
</dbReference>
<dbReference type="PANTHER" id="PTHR43866">
    <property type="entry name" value="MALONATE-SEMIALDEHYDE DEHYDROGENASE"/>
    <property type="match status" value="1"/>
</dbReference>
<evidence type="ECO:0000259" key="5">
    <source>
        <dbReference type="Pfam" id="PF00171"/>
    </source>
</evidence>
<sequence length="526" mass="56470">MAQSTSSASVLGTSVDFFPKSHEKIADVKDTPYFVNNEFHFSATTNFINVHDPATNELVSRVPKMKESELEQVLLSAEAAFPVWSGMSTIARQQIMFRFVGLIREHCDRLAAVITLEQGKTLADSKGDVLRGLQVAEAACAGPEYMKGEVLEVAKDMETRTYREPLGVVGVICPFNFPAMIPLWCIPIATITGNTVVVKPSERAPGAAMILMELAEKAGFPKGVINVVHGAHDTVNYLLENTFIKAISFVGSNRAGEYIFTKGSANGKRVQANLGAKNHAVILPDSEKDSTLDAIIAAAFGAAGQRCMALSAVVLVGEARNWLKDLVDKARQLRVSGGFEPDADLGPVVSPESKDRITSLIASAASQGATLSLDGRSHKHAKYPNGNWVAPTIISDVEPHMECYKEEIFGPVLVCLYADSLDDAVKLINANPYGNGTAIFTSSGVSAERFRKSVQAGQVGINVPIPVPLPMFSFTGNKRSVAGGGANTFYGRPGVNFYTQLKTVTSKWAGRDDQPGKLTLSMPTNT</sequence>
<evidence type="ECO:0000313" key="7">
    <source>
        <dbReference type="Proteomes" id="UP000191285"/>
    </source>
</evidence>
<dbReference type="InterPro" id="IPR015590">
    <property type="entry name" value="Aldehyde_DH_dom"/>
</dbReference>
<keyword evidence="7" id="KW-1185">Reference proteome</keyword>
<accession>A0A1V6TSC1</accession>
<name>A0A1V6TSC1_9EURO</name>
<dbReference type="NCBIfam" id="TIGR01722">
    <property type="entry name" value="MMSDH"/>
    <property type="match status" value="1"/>
</dbReference>
<keyword evidence="4" id="KW-0520">NAD</keyword>
<dbReference type="InterPro" id="IPR016161">
    <property type="entry name" value="Ald_DH/histidinol_DH"/>
</dbReference>
<dbReference type="Gene3D" id="3.40.309.10">
    <property type="entry name" value="Aldehyde Dehydrogenase, Chain A, domain 2"/>
    <property type="match status" value="1"/>
</dbReference>
<evidence type="ECO:0000256" key="3">
    <source>
        <dbReference type="ARBA" id="ARBA00023002"/>
    </source>
</evidence>
<protein>
    <recommendedName>
        <fullName evidence="2">methylmalonate-semialdehyde dehydrogenase (CoA acylating)</fullName>
        <ecNumber evidence="2">1.2.1.27</ecNumber>
    </recommendedName>
</protein>
<feature type="domain" description="Aldehyde dehydrogenase" evidence="5">
    <location>
        <begin position="45"/>
        <end position="504"/>
    </location>
</feature>
<dbReference type="Gene3D" id="3.40.605.10">
    <property type="entry name" value="Aldehyde Dehydrogenase, Chain A, domain 1"/>
    <property type="match status" value="1"/>
</dbReference>
<reference evidence="7" key="1">
    <citation type="journal article" date="2017" name="Nat. Microbiol.">
        <title>Global analysis of biosynthetic gene clusters reveals vast potential of secondary metabolite production in Penicillium species.</title>
        <authorList>
            <person name="Nielsen J.C."/>
            <person name="Grijseels S."/>
            <person name="Prigent S."/>
            <person name="Ji B."/>
            <person name="Dainat J."/>
            <person name="Nielsen K.F."/>
            <person name="Frisvad J.C."/>
            <person name="Workman M."/>
            <person name="Nielsen J."/>
        </authorList>
    </citation>
    <scope>NUCLEOTIDE SEQUENCE [LARGE SCALE GENOMIC DNA]</scope>
    <source>
        <strain evidence="7">IBT 24891</strain>
    </source>
</reference>
<organism evidence="6 7">
    <name type="scientific">Penicillium steckii</name>
    <dbReference type="NCBI Taxonomy" id="303698"/>
    <lineage>
        <taxon>Eukaryota</taxon>
        <taxon>Fungi</taxon>
        <taxon>Dikarya</taxon>
        <taxon>Ascomycota</taxon>
        <taxon>Pezizomycotina</taxon>
        <taxon>Eurotiomycetes</taxon>
        <taxon>Eurotiomycetidae</taxon>
        <taxon>Eurotiales</taxon>
        <taxon>Aspergillaceae</taxon>
        <taxon>Penicillium</taxon>
    </lineage>
</organism>
<keyword evidence="3" id="KW-0560">Oxidoreductase</keyword>
<dbReference type="FunFam" id="3.40.605.10:FF:000003">
    <property type="entry name" value="Methylmalonate-semialdehyde dehydrogenase [acylating]"/>
    <property type="match status" value="1"/>
</dbReference>
<comment type="caution">
    <text evidence="6">The sequence shown here is derived from an EMBL/GenBank/DDBJ whole genome shotgun (WGS) entry which is preliminary data.</text>
</comment>
<dbReference type="GO" id="GO:0006210">
    <property type="term" value="P:thymine catabolic process"/>
    <property type="evidence" value="ECO:0007669"/>
    <property type="project" value="TreeGrafter"/>
</dbReference>
<evidence type="ECO:0000256" key="4">
    <source>
        <dbReference type="ARBA" id="ARBA00023027"/>
    </source>
</evidence>
<comment type="similarity">
    <text evidence="1">Belongs to the aldehyde dehydrogenase family.</text>
</comment>
<dbReference type="InterPro" id="IPR016163">
    <property type="entry name" value="Ald_DH_C"/>
</dbReference>
<gene>
    <name evidence="6" type="ORF">PENSTE_c003G04778</name>
</gene>
<dbReference type="OrthoDB" id="310895at2759"/>
<dbReference type="InterPro" id="IPR010061">
    <property type="entry name" value="MeMal-semiAld_DH"/>
</dbReference>
<dbReference type="STRING" id="303698.A0A1V6TSC1"/>
<dbReference type="InterPro" id="IPR016160">
    <property type="entry name" value="Ald_DH_CS_CYS"/>
</dbReference>
<dbReference type="InterPro" id="IPR016162">
    <property type="entry name" value="Ald_DH_N"/>
</dbReference>
<dbReference type="CDD" id="cd07085">
    <property type="entry name" value="ALDH_F6_MMSDH"/>
    <property type="match status" value="1"/>
</dbReference>
<dbReference type="FunFam" id="3.40.309.10:FF:000002">
    <property type="entry name" value="Methylmalonate-semialdehyde dehydrogenase (Acylating)"/>
    <property type="match status" value="1"/>
</dbReference>
<evidence type="ECO:0000313" key="6">
    <source>
        <dbReference type="EMBL" id="OQE28790.1"/>
    </source>
</evidence>
<dbReference type="PANTHER" id="PTHR43866:SF3">
    <property type="entry name" value="METHYLMALONATE-SEMIALDEHYDE DEHYDROGENASE [ACYLATING], MITOCHONDRIAL"/>
    <property type="match status" value="1"/>
</dbReference>
<dbReference type="GO" id="GO:0004491">
    <property type="term" value="F:methylmalonate-semialdehyde dehydrogenase (acylating, NAD) activity"/>
    <property type="evidence" value="ECO:0007669"/>
    <property type="project" value="UniProtKB-EC"/>
</dbReference>
<dbReference type="GO" id="GO:0005739">
    <property type="term" value="C:mitochondrion"/>
    <property type="evidence" value="ECO:0007669"/>
    <property type="project" value="TreeGrafter"/>
</dbReference>
<evidence type="ECO:0000256" key="1">
    <source>
        <dbReference type="ARBA" id="ARBA00009986"/>
    </source>
</evidence>
<evidence type="ECO:0000256" key="2">
    <source>
        <dbReference type="ARBA" id="ARBA00013048"/>
    </source>
</evidence>
<dbReference type="Pfam" id="PF00171">
    <property type="entry name" value="Aldedh"/>
    <property type="match status" value="1"/>
</dbReference>
<dbReference type="SUPFAM" id="SSF53720">
    <property type="entry name" value="ALDH-like"/>
    <property type="match status" value="1"/>
</dbReference>
<dbReference type="Proteomes" id="UP000191285">
    <property type="component" value="Unassembled WGS sequence"/>
</dbReference>
<dbReference type="AlphaFoldDB" id="A0A1V6TSC1"/>
<proteinExistence type="inferred from homology"/>